<evidence type="ECO:0000256" key="1">
    <source>
        <dbReference type="SAM" id="SignalP"/>
    </source>
</evidence>
<evidence type="ECO:0008006" key="4">
    <source>
        <dbReference type="Google" id="ProtNLM"/>
    </source>
</evidence>
<dbReference type="RefSeq" id="WP_345037828.1">
    <property type="nucleotide sequence ID" value="NZ_BAABBA010000003.1"/>
</dbReference>
<evidence type="ECO:0000313" key="3">
    <source>
        <dbReference type="Proteomes" id="UP001499841"/>
    </source>
</evidence>
<organism evidence="2 3">
    <name type="scientific">Georgenia daeguensis</name>
    <dbReference type="NCBI Taxonomy" id="908355"/>
    <lineage>
        <taxon>Bacteria</taxon>
        <taxon>Bacillati</taxon>
        <taxon>Actinomycetota</taxon>
        <taxon>Actinomycetes</taxon>
        <taxon>Micrococcales</taxon>
        <taxon>Bogoriellaceae</taxon>
        <taxon>Georgenia</taxon>
    </lineage>
</organism>
<dbReference type="InterPro" id="IPR013783">
    <property type="entry name" value="Ig-like_fold"/>
</dbReference>
<sequence>MRVLRLVLLLTAALVAAVAGLPAFSTAAFTSTTTNAASTVTAAADWTPPTVSLRAPAVPSQASVVLTADAADGETGVATVTIEHLAANGSSWMPVCTATAAPYSCTWDTTKLTDGTYDLRARATDRAGYAATSHTVRTTVANKLLVVLAEPGETVRGAVTLTATVYNAGTTSYAVRLEHSVAGSGTWKLLCTDSTAPYTCPWDTTRFTNEEFDLRAVALSSSNNVVATSAVVPNVLVDNEAPTVTMTDPGTPLSGTRTFQAVATDAVSGIATVTLQAQRAGGAWSDLCTVSAMPYSCRVDTTALADGTYAFRAVATDAAGNVTTSAAVTSRSVDNTVSAVSLEDPGAFLTGKVTLKAAASSTAGVRSVTIQRAPAGTATWTDVCTTTTAPYTCGWDTTTVTNGLYDLRALLVDGTGVTTTSATVAGRQVDNLPLRGLDVQTANGGPLAGRPDAGDTLTLTYSQQVNLNTVSPGWTGEPLAVTLRLRDGKLLGLGNTGDTLDVQRTGSVVNLGSVVLNGDYLQKNTATAAATMSATAVTVNGATRTVITVTLTAAPSSNGQLRTVTTGSAMVWTPSAAVQSLAGVASSTAPVTESGALDREF</sequence>
<dbReference type="Proteomes" id="UP001499841">
    <property type="component" value="Unassembled WGS sequence"/>
</dbReference>
<dbReference type="EMBL" id="BAABBA010000003">
    <property type="protein sequence ID" value="GAA4286376.1"/>
    <property type="molecule type" value="Genomic_DNA"/>
</dbReference>
<proteinExistence type="predicted"/>
<feature type="signal peptide" evidence="1">
    <location>
        <begin position="1"/>
        <end position="27"/>
    </location>
</feature>
<gene>
    <name evidence="2" type="ORF">GCM10022262_07350</name>
</gene>
<protein>
    <recommendedName>
        <fullName evidence="4">Signal peptidase I</fullName>
    </recommendedName>
</protein>
<comment type="caution">
    <text evidence="2">The sequence shown here is derived from an EMBL/GenBank/DDBJ whole genome shotgun (WGS) entry which is preliminary data.</text>
</comment>
<name>A0ABP8ER44_9MICO</name>
<reference evidence="3" key="1">
    <citation type="journal article" date="2019" name="Int. J. Syst. Evol. Microbiol.">
        <title>The Global Catalogue of Microorganisms (GCM) 10K type strain sequencing project: providing services to taxonomists for standard genome sequencing and annotation.</title>
        <authorList>
            <consortium name="The Broad Institute Genomics Platform"/>
            <consortium name="The Broad Institute Genome Sequencing Center for Infectious Disease"/>
            <person name="Wu L."/>
            <person name="Ma J."/>
        </authorList>
    </citation>
    <scope>NUCLEOTIDE SEQUENCE [LARGE SCALE GENOMIC DNA]</scope>
    <source>
        <strain evidence="3">JCM 17459</strain>
    </source>
</reference>
<keyword evidence="3" id="KW-1185">Reference proteome</keyword>
<dbReference type="Pfam" id="PF17957">
    <property type="entry name" value="Big_7"/>
    <property type="match status" value="3"/>
</dbReference>
<dbReference type="Gene3D" id="2.60.40.10">
    <property type="entry name" value="Immunoglobulins"/>
    <property type="match status" value="4"/>
</dbReference>
<keyword evidence="1" id="KW-0732">Signal</keyword>
<feature type="chain" id="PRO_5045399043" description="Signal peptidase I" evidence="1">
    <location>
        <begin position="28"/>
        <end position="601"/>
    </location>
</feature>
<evidence type="ECO:0000313" key="2">
    <source>
        <dbReference type="EMBL" id="GAA4286376.1"/>
    </source>
</evidence>
<accession>A0ABP8ER44</accession>